<dbReference type="GO" id="GO:0004553">
    <property type="term" value="F:hydrolase activity, hydrolyzing O-glycosyl compounds"/>
    <property type="evidence" value="ECO:0007669"/>
    <property type="project" value="InterPro"/>
</dbReference>
<dbReference type="NCBIfam" id="NF045579">
    <property type="entry name" value="rhamnoside_JR"/>
    <property type="match status" value="1"/>
</dbReference>
<dbReference type="GO" id="GO:0005975">
    <property type="term" value="P:carbohydrate metabolic process"/>
    <property type="evidence" value="ECO:0007669"/>
    <property type="project" value="InterPro"/>
</dbReference>
<evidence type="ECO:0000259" key="5">
    <source>
        <dbReference type="Pfam" id="PF02837"/>
    </source>
</evidence>
<evidence type="ECO:0000256" key="2">
    <source>
        <dbReference type="ARBA" id="ARBA00022729"/>
    </source>
</evidence>
<dbReference type="Pfam" id="PF17132">
    <property type="entry name" value="Glyco_hydro_106"/>
    <property type="match status" value="1"/>
</dbReference>
<dbReference type="InterPro" id="IPR008979">
    <property type="entry name" value="Galactose-bd-like_sf"/>
</dbReference>
<comment type="similarity">
    <text evidence="1">Belongs to the glycosyl hydrolase 2 family.</text>
</comment>
<dbReference type="RefSeq" id="WP_078346692.1">
    <property type="nucleotide sequence ID" value="NZ_MBTF01000002.1"/>
</dbReference>
<dbReference type="AlphaFoldDB" id="A0A1S9PLI5"/>
<evidence type="ECO:0000256" key="4">
    <source>
        <dbReference type="SAM" id="SignalP"/>
    </source>
</evidence>
<dbReference type="Pfam" id="PF02837">
    <property type="entry name" value="Glyco_hydro_2_N"/>
    <property type="match status" value="1"/>
</dbReference>
<feature type="signal peptide" evidence="4">
    <location>
        <begin position="1"/>
        <end position="21"/>
    </location>
</feature>
<dbReference type="STRING" id="1792845.BC343_20785"/>
<keyword evidence="2 4" id="KW-0732">Signal</keyword>
<evidence type="ECO:0000313" key="6">
    <source>
        <dbReference type="EMBL" id="OOQ61408.1"/>
    </source>
</evidence>
<organism evidence="6 7">
    <name type="scientific">Mucilaginibacter pedocola</name>
    <dbReference type="NCBI Taxonomy" id="1792845"/>
    <lineage>
        <taxon>Bacteria</taxon>
        <taxon>Pseudomonadati</taxon>
        <taxon>Bacteroidota</taxon>
        <taxon>Sphingobacteriia</taxon>
        <taxon>Sphingobacteriales</taxon>
        <taxon>Sphingobacteriaceae</taxon>
        <taxon>Mucilaginibacter</taxon>
    </lineage>
</organism>
<dbReference type="PANTHER" id="PTHR43817">
    <property type="entry name" value="GLYCOSYL HYDROLASE"/>
    <property type="match status" value="1"/>
</dbReference>
<dbReference type="OrthoDB" id="9761519at2"/>
<gene>
    <name evidence="6" type="ORF">BC343_20785</name>
</gene>
<feature type="chain" id="PRO_5012594281" evidence="4">
    <location>
        <begin position="22"/>
        <end position="1080"/>
    </location>
</feature>
<evidence type="ECO:0000256" key="3">
    <source>
        <dbReference type="ARBA" id="ARBA00022801"/>
    </source>
</evidence>
<feature type="domain" description="Glycosyl hydrolases family 2 sugar binding" evidence="5">
    <location>
        <begin position="953"/>
        <end position="1038"/>
    </location>
</feature>
<dbReference type="PANTHER" id="PTHR43817:SF1">
    <property type="entry name" value="HYDROLASE, FAMILY 43, PUTATIVE (AFU_ORTHOLOGUE AFUA_3G01660)-RELATED"/>
    <property type="match status" value="1"/>
</dbReference>
<dbReference type="InterPro" id="IPR006104">
    <property type="entry name" value="Glyco_hydro_2_N"/>
</dbReference>
<evidence type="ECO:0000313" key="7">
    <source>
        <dbReference type="Proteomes" id="UP000189739"/>
    </source>
</evidence>
<accession>A0A1S9PLI5</accession>
<reference evidence="6 7" key="1">
    <citation type="submission" date="2016-07" db="EMBL/GenBank/DDBJ databases">
        <title>Genomic analysis of zinc-resistant bacterium Mucilaginibacter pedocola TBZ30.</title>
        <authorList>
            <person name="Huang J."/>
            <person name="Tang J."/>
        </authorList>
    </citation>
    <scope>NUCLEOTIDE SEQUENCE [LARGE SCALE GENOMIC DNA]</scope>
    <source>
        <strain evidence="6 7">TBZ30</strain>
    </source>
</reference>
<evidence type="ECO:0000256" key="1">
    <source>
        <dbReference type="ARBA" id="ARBA00007401"/>
    </source>
</evidence>
<name>A0A1S9PLI5_9SPHI</name>
<sequence length="1080" mass="120867">MKKYLTAIIIFLKTTCFFSNAEAQQKTDTLYQNFVSPPAVAKPRVWWHWMNGNITKEGIHKDLAWMKSAGIAGFQNFDAAMTTPQRVEKRLIYMTPEWQDAFRYTTRLADSLKLEMAIAGSPGWSQSGGPWVPPQDGMKKYVWSETFVTGGKTIHQAIPKPPAITGPFQNIPYTMIPGLDNPTNRPTPQYAKDIKVIAYKLPDSGLPIRVLKPAVTVSGGNFNLEQLTDGDLTNTAILPKDTISRHTWIRFAFERPVTIYAVTGTFSGQNAVLEKSDNGTDFQSISKVPSSGAQVTIAFPATTARYYRLSFNAEGAAIAELALHTSPHVNKFEQKAAFSIEGAVYEDTASDTTGMVDPKMVLDITDKIDDSGGLNWAAPAGNWCILRFGYSLIGKTNHPATPEATGLEVDKLDSAAITHYYQTYLDKYKNAVGGQMGVRGSLQYVITDSWEAGSQNWTDGLLKQFEKRRGYSMIPWMPVLTGQVIKSARASENFLWDFRQTLIQMLSEYHYDQLTDILEAYGMKRYSESHEFMRSMLADGMDVKRRAAIPMGAMWMPAPMPFGGFYCHRIDDRESASVAHIYGQNIAAAESFTTVASEGQGDQYDPQALKPVADLELANGINRFVIHTSAHQPTDDKPGMTLGPCGQWFTRNQTWANQAHAWTDYLSRSAYLLQQGRFVADIVYYYGEDENVTSLFGNKLPEIPEGYNYDFINPDALMRLLQVKNGLLATPSGMRYRVLVLDENARRMSLPVLRKLRLLINGGAVVTGEVPVCTPSLTDGADEFKRIVDELWNTGKPNVFKGQSLEWVLKQLKIRPDFAYNKPSANTQLLYVHRKLPGQDIYWVNNREDTSVNVAATFRITGKVPVIWHPETGKTENVTYRIANNATTVDLHLTPADAVFVIFKDNTLKNEVVIPIKPKKLLASLTGNWEIHFQKDRGAPEMISTDSLSSWATSANKGIRYFSGTAAYRKTIEVPRKWLAKQTKIWLDLGEVKNLAEVFVNGKNMGIVWKKPFLTDISTALHPGKNKLEVRVTNLWVNRLIGDAQPDAVKKYTYTTWDFYNARSPLLPSGLLGPVKLIAE</sequence>
<dbReference type="Proteomes" id="UP000189739">
    <property type="component" value="Unassembled WGS sequence"/>
</dbReference>
<proteinExistence type="inferred from homology"/>
<comment type="caution">
    <text evidence="6">The sequence shown here is derived from an EMBL/GenBank/DDBJ whole genome shotgun (WGS) entry which is preliminary data.</text>
</comment>
<dbReference type="SUPFAM" id="SSF49785">
    <property type="entry name" value="Galactose-binding domain-like"/>
    <property type="match status" value="2"/>
</dbReference>
<dbReference type="EMBL" id="MBTF01000002">
    <property type="protein sequence ID" value="OOQ61408.1"/>
    <property type="molecule type" value="Genomic_DNA"/>
</dbReference>
<keyword evidence="3 6" id="KW-0378">Hydrolase</keyword>
<dbReference type="Gene3D" id="2.60.120.260">
    <property type="entry name" value="Galactose-binding domain-like"/>
    <property type="match status" value="2"/>
</dbReference>
<protein>
    <submittedName>
        <fullName evidence="6">Glycoside hydrolase</fullName>
    </submittedName>
</protein>
<keyword evidence="7" id="KW-1185">Reference proteome</keyword>